<accession>A0A5N6UAF0</accession>
<protein>
    <submittedName>
        <fullName evidence="2">Uncharacterized protein</fullName>
    </submittedName>
</protein>
<evidence type="ECO:0000313" key="2">
    <source>
        <dbReference type="EMBL" id="KAE8155573.1"/>
    </source>
</evidence>
<sequence length="223" mass="25349">MADEQKHARQGLRHAANMEPFGYRRLEGNAPTAKEQEKVVHHWRQSDKKEEASFRYCKGGRECEEFLMSSNPDLKKTIASKLNMEYRRITKQGPGVVEILPNPNMRPQLMRAHPSRDSIIVFRPLQGPANWDNGLFKLCSSSHNQGSNTIGDTMHGDVHEAPDNVPQDLHEVPVDVRQTLCINGELHVMPSSRGGAVLVWMAFSKGPMMDDIYRRDIFPFMKA</sequence>
<evidence type="ECO:0000256" key="1">
    <source>
        <dbReference type="SAM" id="MobiDB-lite"/>
    </source>
</evidence>
<organism evidence="2 3">
    <name type="scientific">Aspergillus tamarii</name>
    <dbReference type="NCBI Taxonomy" id="41984"/>
    <lineage>
        <taxon>Eukaryota</taxon>
        <taxon>Fungi</taxon>
        <taxon>Dikarya</taxon>
        <taxon>Ascomycota</taxon>
        <taxon>Pezizomycotina</taxon>
        <taxon>Eurotiomycetes</taxon>
        <taxon>Eurotiomycetidae</taxon>
        <taxon>Eurotiales</taxon>
        <taxon>Aspergillaceae</taxon>
        <taxon>Aspergillus</taxon>
        <taxon>Aspergillus subgen. Circumdati</taxon>
    </lineage>
</organism>
<dbReference type="EMBL" id="ML738831">
    <property type="protein sequence ID" value="KAE8155573.1"/>
    <property type="molecule type" value="Genomic_DNA"/>
</dbReference>
<evidence type="ECO:0000313" key="3">
    <source>
        <dbReference type="Proteomes" id="UP000326950"/>
    </source>
</evidence>
<keyword evidence="3" id="KW-1185">Reference proteome</keyword>
<dbReference type="Proteomes" id="UP000326950">
    <property type="component" value="Unassembled WGS sequence"/>
</dbReference>
<name>A0A5N6UAF0_ASPTM</name>
<gene>
    <name evidence="2" type="ORF">BDV40DRAFT_283423</name>
</gene>
<reference evidence="2 3" key="1">
    <citation type="submission" date="2019-04" db="EMBL/GenBank/DDBJ databases">
        <title>Friends and foes A comparative genomics study of 23 Aspergillus species from section Flavi.</title>
        <authorList>
            <consortium name="DOE Joint Genome Institute"/>
            <person name="Kjaerbolling I."/>
            <person name="Vesth T."/>
            <person name="Frisvad J.C."/>
            <person name="Nybo J.L."/>
            <person name="Theobald S."/>
            <person name="Kildgaard S."/>
            <person name="Isbrandt T."/>
            <person name="Kuo A."/>
            <person name="Sato A."/>
            <person name="Lyhne E.K."/>
            <person name="Kogle M.E."/>
            <person name="Wiebenga A."/>
            <person name="Kun R.S."/>
            <person name="Lubbers R.J."/>
            <person name="Makela M.R."/>
            <person name="Barry K."/>
            <person name="Chovatia M."/>
            <person name="Clum A."/>
            <person name="Daum C."/>
            <person name="Haridas S."/>
            <person name="He G."/>
            <person name="LaButti K."/>
            <person name="Lipzen A."/>
            <person name="Mondo S."/>
            <person name="Riley R."/>
            <person name="Salamov A."/>
            <person name="Simmons B.A."/>
            <person name="Magnuson J.K."/>
            <person name="Henrissat B."/>
            <person name="Mortensen U.H."/>
            <person name="Larsen T.O."/>
            <person name="Devries R.P."/>
            <person name="Grigoriev I.V."/>
            <person name="Machida M."/>
            <person name="Baker S.E."/>
            <person name="Andersen M.R."/>
        </authorList>
    </citation>
    <scope>NUCLEOTIDE SEQUENCE [LARGE SCALE GENOMIC DNA]</scope>
    <source>
        <strain evidence="2 3">CBS 117626</strain>
    </source>
</reference>
<dbReference type="OrthoDB" id="4384581at2759"/>
<dbReference type="AlphaFoldDB" id="A0A5N6UAF0"/>
<proteinExistence type="predicted"/>
<feature type="region of interest" description="Disordered" evidence="1">
    <location>
        <begin position="1"/>
        <end position="24"/>
    </location>
</feature>